<evidence type="ECO:0000256" key="3">
    <source>
        <dbReference type="ARBA" id="ARBA00022448"/>
    </source>
</evidence>
<keyword evidence="4" id="KW-0812">Transmembrane</keyword>
<comment type="similarity">
    <text evidence="2 9">Belongs to the mitochondrial pyruvate carrier (MPC) (TC 2.A.105) family.</text>
</comment>
<evidence type="ECO:0000313" key="10">
    <source>
        <dbReference type="EMBL" id="KAG9445982.1"/>
    </source>
</evidence>
<evidence type="ECO:0000256" key="1">
    <source>
        <dbReference type="ARBA" id="ARBA00004448"/>
    </source>
</evidence>
<reference evidence="10 11" key="1">
    <citation type="submission" date="2021-07" db="EMBL/GenBank/DDBJ databases">
        <title>The Aristolochia fimbriata genome: insights into angiosperm evolution, floral development and chemical biosynthesis.</title>
        <authorList>
            <person name="Jiao Y."/>
        </authorList>
    </citation>
    <scope>NUCLEOTIDE SEQUENCE [LARGE SCALE GENOMIC DNA]</scope>
    <source>
        <strain evidence="10">IBCAS-2021</strain>
        <tissue evidence="10">Leaf</tissue>
    </source>
</reference>
<dbReference type="GO" id="GO:0006850">
    <property type="term" value="P:pyruvate import into mitochondria"/>
    <property type="evidence" value="ECO:0007669"/>
    <property type="project" value="InterPro"/>
</dbReference>
<dbReference type="Proteomes" id="UP000825729">
    <property type="component" value="Unassembled WGS sequence"/>
</dbReference>
<evidence type="ECO:0000256" key="7">
    <source>
        <dbReference type="ARBA" id="ARBA00023128"/>
    </source>
</evidence>
<evidence type="ECO:0000256" key="9">
    <source>
        <dbReference type="RuleBase" id="RU363100"/>
    </source>
</evidence>
<dbReference type="GO" id="GO:0005743">
    <property type="term" value="C:mitochondrial inner membrane"/>
    <property type="evidence" value="ECO:0007669"/>
    <property type="project" value="UniProtKB-SubCell"/>
</dbReference>
<accession>A0AAV7EE42</accession>
<evidence type="ECO:0000256" key="6">
    <source>
        <dbReference type="ARBA" id="ARBA00022989"/>
    </source>
</evidence>
<dbReference type="PANTHER" id="PTHR36008:SF1">
    <property type="entry name" value="OS09G0478400 PROTEIN"/>
    <property type="match status" value="1"/>
</dbReference>
<sequence length="345" mass="39620">MLLRFRSGRLMHTCSSSRPSDALRGKIEELRKARRRRRDPRRDEFMVDVPESKSYLDTATMPMILTAVAVALFAKVLMTVDESKEQERIERRIRKAPPETGTVRMLTREEWDAIQEIRPRTPFESKFARPNARIRTDEPLRVEDVKDWTIDVLTDALSRVEDSELQNAFMTSVIQTEIPLGSFVQIYYTKSTELLSSHSIRKFTERATAPVYPQSLAGNLFNIYLKSELVVLSKLLQMGAFRAFLNSPVGPKTTHFWGPVANWGIALAGLVDTQKPPELISGNMTAVMCVYSGLFMRFAWMVQPRNYLLLACHACNETVQLYQLQRWARAQSEPELEAKTEKEKQ</sequence>
<dbReference type="PANTHER" id="PTHR36008">
    <property type="entry name" value="OS09G0478400 PROTEIN"/>
    <property type="match status" value="1"/>
</dbReference>
<comment type="caution">
    <text evidence="10">The sequence shown here is derived from an EMBL/GenBank/DDBJ whole genome shotgun (WGS) entry which is preliminary data.</text>
</comment>
<evidence type="ECO:0000256" key="4">
    <source>
        <dbReference type="ARBA" id="ARBA00022692"/>
    </source>
</evidence>
<evidence type="ECO:0000256" key="8">
    <source>
        <dbReference type="ARBA" id="ARBA00023136"/>
    </source>
</evidence>
<comment type="subcellular location">
    <subcellularLocation>
        <location evidence="1 9">Mitochondrion inner membrane</location>
        <topology evidence="1 9">Multi-pass membrane protein</topology>
    </subcellularLocation>
</comment>
<gene>
    <name evidence="10" type="ORF">H6P81_012110</name>
</gene>
<dbReference type="InterPro" id="IPR005336">
    <property type="entry name" value="MPC"/>
</dbReference>
<keyword evidence="11" id="KW-1185">Reference proteome</keyword>
<keyword evidence="8" id="KW-0472">Membrane</keyword>
<comment type="function">
    <text evidence="9">Mediates the uptake of pyruvate into mitochondria.</text>
</comment>
<evidence type="ECO:0000256" key="5">
    <source>
        <dbReference type="ARBA" id="ARBA00022792"/>
    </source>
</evidence>
<protein>
    <recommendedName>
        <fullName evidence="9">Mitochondrial pyruvate carrier</fullName>
    </recommendedName>
</protein>
<evidence type="ECO:0000256" key="2">
    <source>
        <dbReference type="ARBA" id="ARBA00006416"/>
    </source>
</evidence>
<dbReference type="EMBL" id="JAINDJ010000005">
    <property type="protein sequence ID" value="KAG9445982.1"/>
    <property type="molecule type" value="Genomic_DNA"/>
</dbReference>
<dbReference type="AlphaFoldDB" id="A0AAV7EE42"/>
<evidence type="ECO:0000313" key="11">
    <source>
        <dbReference type="Proteomes" id="UP000825729"/>
    </source>
</evidence>
<name>A0AAV7EE42_ARIFI</name>
<keyword evidence="3 9" id="KW-0813">Transport</keyword>
<dbReference type="Pfam" id="PF03650">
    <property type="entry name" value="MPC"/>
    <property type="match status" value="1"/>
</dbReference>
<organism evidence="10 11">
    <name type="scientific">Aristolochia fimbriata</name>
    <name type="common">White veined hardy Dutchman's pipe vine</name>
    <dbReference type="NCBI Taxonomy" id="158543"/>
    <lineage>
        <taxon>Eukaryota</taxon>
        <taxon>Viridiplantae</taxon>
        <taxon>Streptophyta</taxon>
        <taxon>Embryophyta</taxon>
        <taxon>Tracheophyta</taxon>
        <taxon>Spermatophyta</taxon>
        <taxon>Magnoliopsida</taxon>
        <taxon>Magnoliidae</taxon>
        <taxon>Piperales</taxon>
        <taxon>Aristolochiaceae</taxon>
        <taxon>Aristolochia</taxon>
    </lineage>
</organism>
<proteinExistence type="inferred from homology"/>
<keyword evidence="6" id="KW-1133">Transmembrane helix</keyword>
<keyword evidence="5 9" id="KW-0999">Mitochondrion inner membrane</keyword>
<keyword evidence="7 9" id="KW-0496">Mitochondrion</keyword>